<name>A0A1M7YBR0_9FIRM</name>
<evidence type="ECO:0000313" key="1">
    <source>
        <dbReference type="EMBL" id="SHO50072.1"/>
    </source>
</evidence>
<keyword evidence="2" id="KW-1185">Reference proteome</keyword>
<dbReference type="RefSeq" id="WP_073589260.1">
    <property type="nucleotide sequence ID" value="NZ_FRFD01000007.1"/>
</dbReference>
<accession>A0A1M7YBR0</accession>
<dbReference type="OrthoDB" id="9802878at2"/>
<dbReference type="AlphaFoldDB" id="A0A1M7YBR0"/>
<dbReference type="STRING" id="1121345.SAMN02745217_02572"/>
<protein>
    <submittedName>
        <fullName evidence="1">Uncharacterized protein</fullName>
    </submittedName>
</protein>
<gene>
    <name evidence="1" type="ORF">SAMN02745217_02572</name>
</gene>
<organism evidence="1 2">
    <name type="scientific">Anaerocolumna xylanovorans DSM 12503</name>
    <dbReference type="NCBI Taxonomy" id="1121345"/>
    <lineage>
        <taxon>Bacteria</taxon>
        <taxon>Bacillati</taxon>
        <taxon>Bacillota</taxon>
        <taxon>Clostridia</taxon>
        <taxon>Lachnospirales</taxon>
        <taxon>Lachnospiraceae</taxon>
        <taxon>Anaerocolumna</taxon>
    </lineage>
</organism>
<evidence type="ECO:0000313" key="2">
    <source>
        <dbReference type="Proteomes" id="UP000184612"/>
    </source>
</evidence>
<dbReference type="EMBL" id="FRFD01000007">
    <property type="protein sequence ID" value="SHO50072.1"/>
    <property type="molecule type" value="Genomic_DNA"/>
</dbReference>
<sequence length="155" mass="18066">MQTDIFLQKALVEEVKDILKGYTSMNNGTYCDFNVYPQNLPAKKGKNDEDHFPYVLVCLDEEQINGEEDPNICSIYFLVGIKDENQNKQGHFDVANVLNMIADRLLEKRLIADRFRITFPLTKKFQEEDTWPKYIGGMSTLWTVNTIQIKETEYD</sequence>
<reference evidence="1 2" key="1">
    <citation type="submission" date="2016-12" db="EMBL/GenBank/DDBJ databases">
        <authorList>
            <person name="Song W.-J."/>
            <person name="Kurnit D.M."/>
        </authorList>
    </citation>
    <scope>NUCLEOTIDE SEQUENCE [LARGE SCALE GENOMIC DNA]</scope>
    <source>
        <strain evidence="1 2">DSM 12503</strain>
    </source>
</reference>
<proteinExistence type="predicted"/>
<dbReference type="Proteomes" id="UP000184612">
    <property type="component" value="Unassembled WGS sequence"/>
</dbReference>